<evidence type="ECO:0008006" key="5">
    <source>
        <dbReference type="Google" id="ProtNLM"/>
    </source>
</evidence>
<comment type="similarity">
    <text evidence="1">Belongs to the alkB family.</text>
</comment>
<comment type="caution">
    <text evidence="3">The sequence shown here is derived from an EMBL/GenBank/DDBJ whole genome shotgun (WGS) entry which is preliminary data.</text>
</comment>
<dbReference type="InterPro" id="IPR044842">
    <property type="entry name" value="ALKBH9B/ALKBH10B-like"/>
</dbReference>
<feature type="region of interest" description="Disordered" evidence="2">
    <location>
        <begin position="512"/>
        <end position="539"/>
    </location>
</feature>
<dbReference type="PANTHER" id="PTHR31447">
    <property type="entry name" value="HYDROXYPROLINE-RICH GLYCOPROTEIN FAMILY PROTEIN-RELATED"/>
    <property type="match status" value="1"/>
</dbReference>
<dbReference type="SUPFAM" id="SSF51197">
    <property type="entry name" value="Clavaminate synthase-like"/>
    <property type="match status" value="1"/>
</dbReference>
<gene>
    <name evidence="3" type="ORF">HPP92_011805</name>
</gene>
<proteinExistence type="inferred from homology"/>
<dbReference type="AlphaFoldDB" id="A0A835R6F9"/>
<dbReference type="EMBL" id="JADCNL010000005">
    <property type="protein sequence ID" value="KAG0480947.1"/>
    <property type="molecule type" value="Genomic_DNA"/>
</dbReference>
<name>A0A835R6F9_VANPL</name>
<sequence length="539" mass="59002">MAMAVEVTAGKTPVAGSPEAALSEIVARDTIIAWYRGEFAAANAIIDALCSHIVQIGGAPSEYEAVFTAIHRRRLNWIPVLHMQRFFSIGDVANELRSVAANHKPVPSSAQVEAARESSSAETAVMEETRDSPVDEETDLERISAEHSSVDSPDRKIAVEGKSIDDDYTEDGASQEEQTLSQNDQICMNHEECAARAEKIKTRKGFVAKEPVKGHMVNVVKGLKIYEDVFTNQELFILSDYINQLHLAGRRGELSGETFVFFNKQMKGNKREIIQLGVPLFQPTNEEAASNIEPIPQILLSVIDHLTQWRLIPESKRPNSCIINFFDENEYSQPYFKPPHIENPISTLLLSETTMTFGRLLSSDQKGDYKGSLTLPLSQGSLLVMRGNSADMARNVICPSPNRRVSITLLKVRPAANQIDPSSPTSQQSKAVTIWQPPPPAEVHDAGNITCGPAAMVPAWGLSVRAPVFMLAPPRPVAIGQGKRVGGGGGGGTGVFLPWTVGPKRYIKHLPPRIQKRRLPSLPPPLQAQMDKVSSNAMV</sequence>
<feature type="compositionally biased region" description="Basic and acidic residues" evidence="2">
    <location>
        <begin position="140"/>
        <end position="158"/>
    </location>
</feature>
<dbReference type="OrthoDB" id="534063at2759"/>
<dbReference type="GO" id="GO:0032451">
    <property type="term" value="F:demethylase activity"/>
    <property type="evidence" value="ECO:0007669"/>
    <property type="project" value="InterPro"/>
</dbReference>
<dbReference type="Proteomes" id="UP000636800">
    <property type="component" value="Chromosome 5"/>
</dbReference>
<dbReference type="GO" id="GO:0003729">
    <property type="term" value="F:mRNA binding"/>
    <property type="evidence" value="ECO:0007669"/>
    <property type="project" value="InterPro"/>
</dbReference>
<keyword evidence="4" id="KW-1185">Reference proteome</keyword>
<reference evidence="3 4" key="1">
    <citation type="journal article" date="2020" name="Nat. Food">
        <title>A phased Vanilla planifolia genome enables genetic improvement of flavour and production.</title>
        <authorList>
            <person name="Hasing T."/>
            <person name="Tang H."/>
            <person name="Brym M."/>
            <person name="Khazi F."/>
            <person name="Huang T."/>
            <person name="Chambers A.H."/>
        </authorList>
    </citation>
    <scope>NUCLEOTIDE SEQUENCE [LARGE SCALE GENOMIC DNA]</scope>
    <source>
        <tissue evidence="3">Leaf</tissue>
    </source>
</reference>
<feature type="region of interest" description="Disordered" evidence="2">
    <location>
        <begin position="163"/>
        <end position="182"/>
    </location>
</feature>
<organism evidence="3 4">
    <name type="scientific">Vanilla planifolia</name>
    <name type="common">Vanilla</name>
    <dbReference type="NCBI Taxonomy" id="51239"/>
    <lineage>
        <taxon>Eukaryota</taxon>
        <taxon>Viridiplantae</taxon>
        <taxon>Streptophyta</taxon>
        <taxon>Embryophyta</taxon>
        <taxon>Tracheophyta</taxon>
        <taxon>Spermatophyta</taxon>
        <taxon>Magnoliopsida</taxon>
        <taxon>Liliopsida</taxon>
        <taxon>Asparagales</taxon>
        <taxon>Orchidaceae</taxon>
        <taxon>Vanilloideae</taxon>
        <taxon>Vanilleae</taxon>
        <taxon>Vanilla</taxon>
    </lineage>
</organism>
<dbReference type="InterPro" id="IPR037151">
    <property type="entry name" value="AlkB-like_sf"/>
</dbReference>
<dbReference type="PANTHER" id="PTHR31447:SF2">
    <property type="entry name" value="RNA DEMETHYLASE ALKBH10B"/>
    <property type="match status" value="1"/>
</dbReference>
<feature type="compositionally biased region" description="Low complexity" evidence="2">
    <location>
        <begin position="108"/>
        <end position="124"/>
    </location>
</feature>
<accession>A0A835R6F9</accession>
<dbReference type="Gene3D" id="2.60.120.590">
    <property type="entry name" value="Alpha-ketoglutarate-dependent dioxygenase AlkB-like"/>
    <property type="match status" value="1"/>
</dbReference>
<dbReference type="GO" id="GO:0006402">
    <property type="term" value="P:mRNA catabolic process"/>
    <property type="evidence" value="ECO:0007669"/>
    <property type="project" value="InterPro"/>
</dbReference>
<evidence type="ECO:0000256" key="2">
    <source>
        <dbReference type="SAM" id="MobiDB-lite"/>
    </source>
</evidence>
<protein>
    <recommendedName>
        <fullName evidence="5">Fe2OG dioxygenase domain-containing protein</fullName>
    </recommendedName>
</protein>
<evidence type="ECO:0000313" key="4">
    <source>
        <dbReference type="Proteomes" id="UP000636800"/>
    </source>
</evidence>
<evidence type="ECO:0000313" key="3">
    <source>
        <dbReference type="EMBL" id="KAG0480947.1"/>
    </source>
</evidence>
<evidence type="ECO:0000256" key="1">
    <source>
        <dbReference type="ARBA" id="ARBA00007879"/>
    </source>
</evidence>
<feature type="region of interest" description="Disordered" evidence="2">
    <location>
        <begin position="103"/>
        <end position="158"/>
    </location>
</feature>